<sequence length="352" mass="39251">MLAAARPSPNLPSLYRVHLAFNPFQTPELHTLKSTRFPGAQMMESLPIDTAHPAVRDYLALIRLQVLTPLSLLINIATVVVCSFVLDPGLGRISDLYPSTIAPNSWLIAVYVVLIYVGQIGYCLLLVLARKPETKNTLVKGVGLPLVIANWVMALWAIAWVLQAFLLSTIALGVLLVLLLYANLVLLVYHKPTGSRPFDVMFIHAPLRAFMLWPLMIMFPYSLFITLGYTFSPGEPQHYARHQWAGFGVLLGVNLLGLLVVVLRRDIVWCVSACWMCASIWSRSPKPMPVWLTAVLFTIAHPLALVVSALWARFRRPREGAITLPPDEEEHVRSGGHRQEGPREVDVDALWG</sequence>
<organism evidence="3 4">
    <name type="scientific">Fibroporia radiculosa</name>
    <dbReference type="NCBI Taxonomy" id="599839"/>
    <lineage>
        <taxon>Eukaryota</taxon>
        <taxon>Fungi</taxon>
        <taxon>Dikarya</taxon>
        <taxon>Basidiomycota</taxon>
        <taxon>Agaricomycotina</taxon>
        <taxon>Agaricomycetes</taxon>
        <taxon>Polyporales</taxon>
        <taxon>Fibroporiaceae</taxon>
        <taxon>Fibroporia</taxon>
    </lineage>
</organism>
<keyword evidence="2" id="KW-0472">Membrane</keyword>
<dbReference type="Proteomes" id="UP000006352">
    <property type="component" value="Unassembled WGS sequence"/>
</dbReference>
<feature type="region of interest" description="Disordered" evidence="1">
    <location>
        <begin position="325"/>
        <end position="352"/>
    </location>
</feature>
<dbReference type="HOGENOM" id="CLU_033260_0_0_1"/>
<keyword evidence="2" id="KW-0812">Transmembrane</keyword>
<feature type="transmembrane region" description="Helical" evidence="2">
    <location>
        <begin position="141"/>
        <end position="159"/>
    </location>
</feature>
<dbReference type="PANTHER" id="PTHR37992">
    <property type="entry name" value="EXPRESSED PROTEIN"/>
    <property type="match status" value="1"/>
</dbReference>
<gene>
    <name evidence="3" type="ORF">FIBRA_03917</name>
</gene>
<feature type="transmembrane region" description="Helical" evidence="2">
    <location>
        <begin position="66"/>
        <end position="86"/>
    </location>
</feature>
<dbReference type="GeneID" id="24096758"/>
<accession>J4HW90</accession>
<keyword evidence="4" id="KW-1185">Reference proteome</keyword>
<evidence type="ECO:0000313" key="4">
    <source>
        <dbReference type="Proteomes" id="UP000006352"/>
    </source>
</evidence>
<feature type="transmembrane region" description="Helical" evidence="2">
    <location>
        <begin position="210"/>
        <end position="232"/>
    </location>
</feature>
<dbReference type="STRING" id="599839.J4HW90"/>
<dbReference type="OrthoDB" id="3342455at2759"/>
<evidence type="ECO:0000313" key="3">
    <source>
        <dbReference type="EMBL" id="CCM01847.1"/>
    </source>
</evidence>
<dbReference type="InterPro" id="IPR013920">
    <property type="entry name" value="DUF1774_fun"/>
</dbReference>
<feature type="transmembrane region" description="Helical" evidence="2">
    <location>
        <begin position="106"/>
        <end position="129"/>
    </location>
</feature>
<dbReference type="EMBL" id="HE797051">
    <property type="protein sequence ID" value="CCM01847.1"/>
    <property type="molecule type" value="Genomic_DNA"/>
</dbReference>
<name>J4HW90_9APHY</name>
<keyword evidence="2" id="KW-1133">Transmembrane helix</keyword>
<feature type="compositionally biased region" description="Basic and acidic residues" evidence="1">
    <location>
        <begin position="330"/>
        <end position="346"/>
    </location>
</feature>
<feature type="transmembrane region" description="Helical" evidence="2">
    <location>
        <begin position="290"/>
        <end position="312"/>
    </location>
</feature>
<dbReference type="AlphaFoldDB" id="J4HW90"/>
<evidence type="ECO:0000256" key="1">
    <source>
        <dbReference type="SAM" id="MobiDB-lite"/>
    </source>
</evidence>
<protein>
    <submittedName>
        <fullName evidence="3">Uncharacterized protein</fullName>
    </submittedName>
</protein>
<feature type="transmembrane region" description="Helical" evidence="2">
    <location>
        <begin position="267"/>
        <end position="284"/>
    </location>
</feature>
<feature type="transmembrane region" description="Helical" evidence="2">
    <location>
        <begin position="244"/>
        <end position="262"/>
    </location>
</feature>
<feature type="transmembrane region" description="Helical" evidence="2">
    <location>
        <begin position="165"/>
        <end position="189"/>
    </location>
</feature>
<evidence type="ECO:0000256" key="2">
    <source>
        <dbReference type="SAM" id="Phobius"/>
    </source>
</evidence>
<reference evidence="3 4" key="1">
    <citation type="journal article" date="2012" name="Appl. Environ. Microbiol.">
        <title>Short-read sequencing for genomic analysis of the brown rot fungus Fibroporia radiculosa.</title>
        <authorList>
            <person name="Tang J.D."/>
            <person name="Perkins A.D."/>
            <person name="Sonstegard T.S."/>
            <person name="Schroeder S.G."/>
            <person name="Burgess S.C."/>
            <person name="Diehl S.V."/>
        </authorList>
    </citation>
    <scope>NUCLEOTIDE SEQUENCE [LARGE SCALE GENOMIC DNA]</scope>
    <source>
        <strain evidence="3 4">TFFH 294</strain>
    </source>
</reference>
<proteinExistence type="predicted"/>
<dbReference type="PANTHER" id="PTHR37992:SF1">
    <property type="entry name" value="DUF1774-DOMAIN-CONTAINING PROTEIN"/>
    <property type="match status" value="1"/>
</dbReference>
<dbReference type="RefSeq" id="XP_012181130.1">
    <property type="nucleotide sequence ID" value="XM_012325740.1"/>
</dbReference>
<dbReference type="InParanoid" id="J4HW90"/>